<evidence type="ECO:0000313" key="3">
    <source>
        <dbReference type="EMBL" id="GJN32079.1"/>
    </source>
</evidence>
<evidence type="ECO:0000256" key="1">
    <source>
        <dbReference type="ARBA" id="ARBA00022723"/>
    </source>
</evidence>
<organism evidence="3 4">
    <name type="scientific">Eleusine coracana subsp. coracana</name>
    <dbReference type="NCBI Taxonomy" id="191504"/>
    <lineage>
        <taxon>Eukaryota</taxon>
        <taxon>Viridiplantae</taxon>
        <taxon>Streptophyta</taxon>
        <taxon>Embryophyta</taxon>
        <taxon>Tracheophyta</taxon>
        <taxon>Spermatophyta</taxon>
        <taxon>Magnoliopsida</taxon>
        <taxon>Liliopsida</taxon>
        <taxon>Poales</taxon>
        <taxon>Poaceae</taxon>
        <taxon>PACMAD clade</taxon>
        <taxon>Chloridoideae</taxon>
        <taxon>Cynodonteae</taxon>
        <taxon>Eleusininae</taxon>
        <taxon>Eleusine</taxon>
    </lineage>
</organism>
<dbReference type="PANTHER" id="PTHR47991">
    <property type="entry name" value="OXOGLUTARATE/IRON-DEPENDENT DIOXYGENASE"/>
    <property type="match status" value="1"/>
</dbReference>
<dbReference type="GO" id="GO:0046872">
    <property type="term" value="F:metal ion binding"/>
    <property type="evidence" value="ECO:0007669"/>
    <property type="project" value="UniProtKB-KW"/>
</dbReference>
<proteinExistence type="predicted"/>
<keyword evidence="1" id="KW-0479">Metal-binding</keyword>
<dbReference type="Gene3D" id="2.60.120.330">
    <property type="entry name" value="B-lactam Antibiotic, Isopenicillin N Synthase, Chain"/>
    <property type="match status" value="1"/>
</dbReference>
<reference evidence="3" key="2">
    <citation type="submission" date="2021-12" db="EMBL/GenBank/DDBJ databases">
        <title>Resequencing data analysis of finger millet.</title>
        <authorList>
            <person name="Hatakeyama M."/>
            <person name="Aluri S."/>
            <person name="Balachadran M.T."/>
            <person name="Sivarajan S.R."/>
            <person name="Poveda L."/>
            <person name="Shimizu-Inatsugi R."/>
            <person name="Schlapbach R."/>
            <person name="Sreeman S.M."/>
            <person name="Shimizu K.K."/>
        </authorList>
    </citation>
    <scope>NUCLEOTIDE SEQUENCE</scope>
</reference>
<dbReference type="SUPFAM" id="SSF51197">
    <property type="entry name" value="Clavaminate synthase-like"/>
    <property type="match status" value="1"/>
</dbReference>
<dbReference type="InterPro" id="IPR027443">
    <property type="entry name" value="IPNS-like_sf"/>
</dbReference>
<dbReference type="AlphaFoldDB" id="A0AAV5F8U9"/>
<keyword evidence="2" id="KW-0408">Iron</keyword>
<dbReference type="EMBL" id="BQKI01000083">
    <property type="protein sequence ID" value="GJN32079.1"/>
    <property type="molecule type" value="Genomic_DNA"/>
</dbReference>
<gene>
    <name evidence="3" type="primary">gb20553</name>
    <name evidence="3" type="ORF">PR202_gb20553</name>
</gene>
<comment type="caution">
    <text evidence="3">The sequence shown here is derived from an EMBL/GenBank/DDBJ whole genome shotgun (WGS) entry which is preliminary data.</text>
</comment>
<evidence type="ECO:0000256" key="2">
    <source>
        <dbReference type="ARBA" id="ARBA00023004"/>
    </source>
</evidence>
<dbReference type="InterPro" id="IPR050295">
    <property type="entry name" value="Plant_2OG-oxidoreductases"/>
</dbReference>
<sequence>MREGTQQTIAFPYYAQLPESGLEGYGQAFVFSETQRLDWSDMLYLMLRPTESRDMRFWPAQPPSFRSSVDRYSAEAAKVVSCLLRFMAAEMGLVEPERLLEVFVGLPQNMRATYYPRALRPAR</sequence>
<dbReference type="Proteomes" id="UP001054889">
    <property type="component" value="Unassembled WGS sequence"/>
</dbReference>
<name>A0AAV5F8U9_ELECO</name>
<evidence type="ECO:0000313" key="4">
    <source>
        <dbReference type="Proteomes" id="UP001054889"/>
    </source>
</evidence>
<accession>A0AAV5F8U9</accession>
<reference evidence="3" key="1">
    <citation type="journal article" date="2018" name="DNA Res.">
        <title>Multiple hybrid de novo genome assembly of finger millet, an orphan allotetraploid crop.</title>
        <authorList>
            <person name="Hatakeyama M."/>
            <person name="Aluri S."/>
            <person name="Balachadran M.T."/>
            <person name="Sivarajan S.R."/>
            <person name="Patrignani A."/>
            <person name="Gruter S."/>
            <person name="Poveda L."/>
            <person name="Shimizu-Inatsugi R."/>
            <person name="Baeten J."/>
            <person name="Francoijs K.J."/>
            <person name="Nataraja K.N."/>
            <person name="Reddy Y.A.N."/>
            <person name="Phadnis S."/>
            <person name="Ravikumar R.L."/>
            <person name="Schlapbach R."/>
            <person name="Sreeman S.M."/>
            <person name="Shimizu K.K."/>
        </authorList>
    </citation>
    <scope>NUCLEOTIDE SEQUENCE</scope>
</reference>
<protein>
    <submittedName>
        <fullName evidence="3">Uncharacterized protein</fullName>
    </submittedName>
</protein>
<keyword evidence="4" id="KW-1185">Reference proteome</keyword>